<dbReference type="AlphaFoldDB" id="A0A026WVV2"/>
<evidence type="ECO:0000313" key="1">
    <source>
        <dbReference type="EMBL" id="EZA59224.1"/>
    </source>
</evidence>
<accession>A0A026WVV2</accession>
<evidence type="ECO:0000313" key="2">
    <source>
        <dbReference type="Proteomes" id="UP000053097"/>
    </source>
</evidence>
<name>A0A026WVV2_OOCBI</name>
<gene>
    <name evidence="1" type="ORF">X777_15867</name>
</gene>
<dbReference type="Proteomes" id="UP000053097">
    <property type="component" value="Unassembled WGS sequence"/>
</dbReference>
<sequence length="111" mass="12427">MAFLDARSCRVLGEMHASRCQRGHTFTIRIIMNMGNRAGNQFSSQFTVCVCTACSIIPPFPLDLCLVGTFLDEHESSLSLRSIPSFRDRTNSDWLLLRVKVAGRKIKNCGC</sequence>
<keyword evidence="2" id="KW-1185">Reference proteome</keyword>
<reference evidence="1 2" key="1">
    <citation type="journal article" date="2014" name="Curr. Biol.">
        <title>The genome of the clonal raider ant Cerapachys biroi.</title>
        <authorList>
            <person name="Oxley P.R."/>
            <person name="Ji L."/>
            <person name="Fetter-Pruneda I."/>
            <person name="McKenzie S.K."/>
            <person name="Li C."/>
            <person name="Hu H."/>
            <person name="Zhang G."/>
            <person name="Kronauer D.J."/>
        </authorList>
    </citation>
    <scope>NUCLEOTIDE SEQUENCE [LARGE SCALE GENOMIC DNA]</scope>
</reference>
<proteinExistence type="predicted"/>
<protein>
    <submittedName>
        <fullName evidence="1">Uncharacterized protein</fullName>
    </submittedName>
</protein>
<organism evidence="1 2">
    <name type="scientific">Ooceraea biroi</name>
    <name type="common">Clonal raider ant</name>
    <name type="synonym">Cerapachys biroi</name>
    <dbReference type="NCBI Taxonomy" id="2015173"/>
    <lineage>
        <taxon>Eukaryota</taxon>
        <taxon>Metazoa</taxon>
        <taxon>Ecdysozoa</taxon>
        <taxon>Arthropoda</taxon>
        <taxon>Hexapoda</taxon>
        <taxon>Insecta</taxon>
        <taxon>Pterygota</taxon>
        <taxon>Neoptera</taxon>
        <taxon>Endopterygota</taxon>
        <taxon>Hymenoptera</taxon>
        <taxon>Apocrita</taxon>
        <taxon>Aculeata</taxon>
        <taxon>Formicoidea</taxon>
        <taxon>Formicidae</taxon>
        <taxon>Dorylinae</taxon>
        <taxon>Ooceraea</taxon>
    </lineage>
</organism>
<dbReference type="EMBL" id="KK107109">
    <property type="protein sequence ID" value="EZA59224.1"/>
    <property type="molecule type" value="Genomic_DNA"/>
</dbReference>